<protein>
    <submittedName>
        <fullName evidence="3">MBL fold metallo-hydrolase</fullName>
    </submittedName>
</protein>
<sequence length="310" mass="31979">MRRRAAAVLGLVCALAQAEDGLAPAKCPNVGSDPDLAVLVLGSGGPGAVGRASSSYVVLLDGQPRILVDAGPGSFARAGEAGLQMRGMDIVLLTHLHIDHAGELPGLLLGRAVSSGRPIDARIYGPAASGQFPSTRRYVDLNFGAQGAYAYLKDFSAPLTISAHDIAAKPVKPQTLLAEADLKISVIPGHHRDAPAVVYRVDYKGHSVTFSGDIDAQGLPALSSLAQGTDLLVFNSVVLDPPGSAPQLYELHTPPAAIGKLAAQAHAGRLLLTHISPLVEQHQDEVLASIGATYAGPVSVSSDLLCVPVN</sequence>
<evidence type="ECO:0000259" key="2">
    <source>
        <dbReference type="SMART" id="SM00849"/>
    </source>
</evidence>
<dbReference type="EMBL" id="SPVG01000145">
    <property type="protein sequence ID" value="TFW20899.1"/>
    <property type="molecule type" value="Genomic_DNA"/>
</dbReference>
<reference evidence="3 4" key="1">
    <citation type="submission" date="2019-03" db="EMBL/GenBank/DDBJ databases">
        <title>Draft Genome Sequence of Duganella callidus sp. nov., a Novel Duganella Species Isolated from Cultivated Soil.</title>
        <authorList>
            <person name="Raths R."/>
            <person name="Peta V."/>
            <person name="Bucking H."/>
        </authorList>
    </citation>
    <scope>NUCLEOTIDE SEQUENCE [LARGE SCALE GENOMIC DNA]</scope>
    <source>
        <strain evidence="3 4">DN04</strain>
    </source>
</reference>
<dbReference type="PANTHER" id="PTHR46018:SF2">
    <property type="entry name" value="ZINC PHOSPHODIESTERASE ELAC PROTEIN 1"/>
    <property type="match status" value="1"/>
</dbReference>
<dbReference type="PANTHER" id="PTHR46018">
    <property type="entry name" value="ZINC PHOSPHODIESTERASE ELAC PROTEIN 1"/>
    <property type="match status" value="1"/>
</dbReference>
<organism evidence="3 4">
    <name type="scientific">Duganella callida</name>
    <dbReference type="NCBI Taxonomy" id="2561932"/>
    <lineage>
        <taxon>Bacteria</taxon>
        <taxon>Pseudomonadati</taxon>
        <taxon>Pseudomonadota</taxon>
        <taxon>Betaproteobacteria</taxon>
        <taxon>Burkholderiales</taxon>
        <taxon>Oxalobacteraceae</taxon>
        <taxon>Telluria group</taxon>
        <taxon>Duganella</taxon>
    </lineage>
</organism>
<keyword evidence="4" id="KW-1185">Reference proteome</keyword>
<accession>A0A4Y9SDT0</accession>
<evidence type="ECO:0000313" key="4">
    <source>
        <dbReference type="Proteomes" id="UP000297729"/>
    </source>
</evidence>
<dbReference type="SUPFAM" id="SSF56281">
    <property type="entry name" value="Metallo-hydrolase/oxidoreductase"/>
    <property type="match status" value="1"/>
</dbReference>
<feature type="signal peptide" evidence="1">
    <location>
        <begin position="1"/>
        <end position="18"/>
    </location>
</feature>
<comment type="caution">
    <text evidence="3">The sequence shown here is derived from an EMBL/GenBank/DDBJ whole genome shotgun (WGS) entry which is preliminary data.</text>
</comment>
<evidence type="ECO:0000313" key="3">
    <source>
        <dbReference type="EMBL" id="TFW20899.1"/>
    </source>
</evidence>
<proteinExistence type="predicted"/>
<dbReference type="RefSeq" id="WP_135202169.1">
    <property type="nucleotide sequence ID" value="NZ_SPVG01000145.1"/>
</dbReference>
<dbReference type="InterPro" id="IPR036866">
    <property type="entry name" value="RibonucZ/Hydroxyglut_hydro"/>
</dbReference>
<dbReference type="AlphaFoldDB" id="A0A4Y9SDT0"/>
<dbReference type="SMART" id="SM00849">
    <property type="entry name" value="Lactamase_B"/>
    <property type="match status" value="1"/>
</dbReference>
<feature type="chain" id="PRO_5021428745" evidence="1">
    <location>
        <begin position="19"/>
        <end position="310"/>
    </location>
</feature>
<dbReference type="Pfam" id="PF12706">
    <property type="entry name" value="Lactamase_B_2"/>
    <property type="match status" value="1"/>
</dbReference>
<dbReference type="Proteomes" id="UP000297729">
    <property type="component" value="Unassembled WGS sequence"/>
</dbReference>
<keyword evidence="1" id="KW-0732">Signal</keyword>
<keyword evidence="3" id="KW-0378">Hydrolase</keyword>
<name>A0A4Y9SDT0_9BURK</name>
<feature type="domain" description="Metallo-beta-lactamase" evidence="2">
    <location>
        <begin position="54"/>
        <end position="252"/>
    </location>
</feature>
<dbReference type="GO" id="GO:0042781">
    <property type="term" value="F:3'-tRNA processing endoribonuclease activity"/>
    <property type="evidence" value="ECO:0007669"/>
    <property type="project" value="TreeGrafter"/>
</dbReference>
<dbReference type="InterPro" id="IPR001279">
    <property type="entry name" value="Metallo-B-lactamas"/>
</dbReference>
<dbReference type="OrthoDB" id="9803916at2"/>
<evidence type="ECO:0000256" key="1">
    <source>
        <dbReference type="SAM" id="SignalP"/>
    </source>
</evidence>
<gene>
    <name evidence="3" type="ORF">E4L98_14015</name>
</gene>
<dbReference type="Gene3D" id="3.60.15.10">
    <property type="entry name" value="Ribonuclease Z/Hydroxyacylglutathione hydrolase-like"/>
    <property type="match status" value="1"/>
</dbReference>